<dbReference type="Gene3D" id="2.20.20.110">
    <property type="entry name" value="Rad4, beta-hairpin domain BHD1"/>
    <property type="match status" value="1"/>
</dbReference>
<dbReference type="Gene3D" id="3.90.260.10">
    <property type="entry name" value="Transglutaminase-like"/>
    <property type="match status" value="1"/>
</dbReference>
<accession>A0AAE1VZS4</accession>
<evidence type="ECO:0000256" key="6">
    <source>
        <dbReference type="SAM" id="MobiDB-lite"/>
    </source>
</evidence>
<comment type="caution">
    <text evidence="10">The sequence shown here is derived from an EMBL/GenBank/DDBJ whole genome shotgun (WGS) entry which is preliminary data.</text>
</comment>
<feature type="compositionally biased region" description="Basic and acidic residues" evidence="6">
    <location>
        <begin position="17"/>
        <end position="26"/>
    </location>
</feature>
<dbReference type="Pfam" id="PF10403">
    <property type="entry name" value="BHD_1"/>
    <property type="match status" value="1"/>
</dbReference>
<dbReference type="Pfam" id="PF10404">
    <property type="entry name" value="BHD_2"/>
    <property type="match status" value="1"/>
</dbReference>
<evidence type="ECO:0000256" key="2">
    <source>
        <dbReference type="ARBA" id="ARBA00009525"/>
    </source>
</evidence>
<evidence type="ECO:0000256" key="4">
    <source>
        <dbReference type="ARBA" id="ARBA00023204"/>
    </source>
</evidence>
<dbReference type="GO" id="GO:0003697">
    <property type="term" value="F:single-stranded DNA binding"/>
    <property type="evidence" value="ECO:0007669"/>
    <property type="project" value="TreeGrafter"/>
</dbReference>
<dbReference type="EMBL" id="JACGWL010000618">
    <property type="protein sequence ID" value="KAK4383036.1"/>
    <property type="molecule type" value="Genomic_DNA"/>
</dbReference>
<evidence type="ECO:0000313" key="11">
    <source>
        <dbReference type="Proteomes" id="UP001289374"/>
    </source>
</evidence>
<dbReference type="InterPro" id="IPR042488">
    <property type="entry name" value="Rad4_BHD3_sf"/>
</dbReference>
<dbReference type="SMART" id="SM01031">
    <property type="entry name" value="BHD_2"/>
    <property type="match status" value="1"/>
</dbReference>
<dbReference type="Gene3D" id="3.30.70.2460">
    <property type="entry name" value="Rad4, beta-hairpin domain BHD3"/>
    <property type="match status" value="1"/>
</dbReference>
<evidence type="ECO:0000256" key="1">
    <source>
        <dbReference type="ARBA" id="ARBA00004123"/>
    </source>
</evidence>
<evidence type="ECO:0000259" key="8">
    <source>
        <dbReference type="SMART" id="SM01031"/>
    </source>
</evidence>
<feature type="domain" description="Rad4 beta-hairpin" evidence="8">
    <location>
        <begin position="653"/>
        <end position="716"/>
    </location>
</feature>
<dbReference type="SMART" id="SM01030">
    <property type="entry name" value="BHD_1"/>
    <property type="match status" value="1"/>
</dbReference>
<dbReference type="Proteomes" id="UP001289374">
    <property type="component" value="Unassembled WGS sequence"/>
</dbReference>
<dbReference type="PANTHER" id="PTHR12135:SF0">
    <property type="entry name" value="DNA REPAIR PROTEIN COMPLEMENTING XP-C CELLS"/>
    <property type="match status" value="1"/>
</dbReference>
<name>A0AAE1VZS4_9LAMI</name>
<comment type="similarity">
    <text evidence="2">Belongs to the XPC family.</text>
</comment>
<proteinExistence type="inferred from homology"/>
<evidence type="ECO:0000256" key="3">
    <source>
        <dbReference type="ARBA" id="ARBA00022763"/>
    </source>
</evidence>
<dbReference type="Pfam" id="PF10405">
    <property type="entry name" value="BHD_3"/>
    <property type="match status" value="1"/>
</dbReference>
<evidence type="ECO:0000313" key="10">
    <source>
        <dbReference type="EMBL" id="KAK4383036.1"/>
    </source>
</evidence>
<reference evidence="10" key="1">
    <citation type="submission" date="2020-06" db="EMBL/GenBank/DDBJ databases">
        <authorList>
            <person name="Li T."/>
            <person name="Hu X."/>
            <person name="Zhang T."/>
            <person name="Song X."/>
            <person name="Zhang H."/>
            <person name="Dai N."/>
            <person name="Sheng W."/>
            <person name="Hou X."/>
            <person name="Wei L."/>
        </authorList>
    </citation>
    <scope>NUCLEOTIDE SEQUENCE</scope>
    <source>
        <strain evidence="10">K16</strain>
        <tissue evidence="10">Leaf</tissue>
    </source>
</reference>
<sequence>MRTRSQSKRPQSVGEQEDMKSRHAPESIDDNETLSNISRDAVGKLLKRVNKGFNKENVGYLRQCESAATMERGSRDIDKRSTGTAIEKGTAEPECYGREAMQYASNPEKDEDDKDYDDSEWEDGSIPTLSSMKDFQEDLASGISVEFDVSHCLPKRKPVRRATAEEKEVAEFVHKAHLLCLLGRGRLMDCACNDPLIQDSEMSNINFINILYSKRMFIMVLLIGMCYGSEKTFHNNFHVRSQSVAEKSCHSALASTLETREGTPEAVAALSVALFRALNLTTRFVSILDVVSLKPDGELSEPIVEVGSKRGRDIFSSSTLMVAGPSCSFASSVKSPPEVEHGISQTAAGGAGRQADKSKKNGLQCQDSLTIDEPKEKMSDVAVPEPPIDISEPCLVKSDGLKRKGDLEFQMQLEMALSATAIGTIGSKKVGAPLYWVEVFCCGENLTGKWVHVDAINGIVDGEHKVEAAAVACKKSLRYVVAFAGQGAKDVTRRYCTKWYKVAAKRVNSSWWDAVLAPLRELESGATGGGVNLEYEASAHEKNEESQVANSNHGCSLDKNHSCGACKECSEKQVEGSSMRKSLASTRSSLEDMELETRALTEPLPTNQQAYRNHQLYVIERWLNKNQVLYPKGPVLGFCSGHAVYPRTCVQTLRTKERWLREGLQVKAGEVPAKVLKRSLKRGKEEAPDDDIYADGLHQEITALYGRWQTEPLHLPRAVNGIVPKNERGRVDVWSEKCLPPGTVHLRLPRVAAVARRLDIDYASAMVGFEFRNGRSAPLFEGIVVCTEFKDAILQAYLEEEERREAEEKRRNEVQALSRWYQLLSSIITRQRLNSCYGAGALSQPSTEIRKSDDKCSTSANRAQEIVASPRCQQDDTSEKPDVPPSMPEENHEHEFVMDKEASGEEGPTQVKRCRCGFSVQFETL</sequence>
<gene>
    <name evidence="10" type="ORF">Sango_2814300</name>
</gene>
<keyword evidence="5" id="KW-0539">Nucleus</keyword>
<feature type="region of interest" description="Disordered" evidence="6">
    <location>
        <begin position="340"/>
        <end position="363"/>
    </location>
</feature>
<dbReference type="GO" id="GO:0000111">
    <property type="term" value="C:nucleotide-excision repair factor 2 complex"/>
    <property type="evidence" value="ECO:0007669"/>
    <property type="project" value="TreeGrafter"/>
</dbReference>
<feature type="domain" description="Rad4 beta-hairpin" evidence="7">
    <location>
        <begin position="600"/>
        <end position="651"/>
    </location>
</feature>
<dbReference type="InterPro" id="IPR018327">
    <property type="entry name" value="BHD_2"/>
</dbReference>
<dbReference type="GO" id="GO:0071942">
    <property type="term" value="C:XPC complex"/>
    <property type="evidence" value="ECO:0007669"/>
    <property type="project" value="TreeGrafter"/>
</dbReference>
<dbReference type="PANTHER" id="PTHR12135">
    <property type="entry name" value="DNA REPAIR PROTEIN XP-C / RAD4"/>
    <property type="match status" value="1"/>
</dbReference>
<feature type="compositionally biased region" description="Basic and acidic residues" evidence="6">
    <location>
        <begin position="873"/>
        <end position="882"/>
    </location>
</feature>
<dbReference type="SMART" id="SM01032">
    <property type="entry name" value="BHD_3"/>
    <property type="match status" value="1"/>
</dbReference>
<dbReference type="AlphaFoldDB" id="A0AAE1VZS4"/>
<protein>
    <submittedName>
        <fullName evidence="10">DNA repair protein</fullName>
    </submittedName>
</protein>
<evidence type="ECO:0000259" key="9">
    <source>
        <dbReference type="SMART" id="SM01032"/>
    </source>
</evidence>
<dbReference type="InterPro" id="IPR004583">
    <property type="entry name" value="DNA_repair_Rad4"/>
</dbReference>
<feature type="region of interest" description="Disordered" evidence="6">
    <location>
        <begin position="67"/>
        <end position="99"/>
    </location>
</feature>
<dbReference type="SUPFAM" id="SSF54001">
    <property type="entry name" value="Cysteine proteinases"/>
    <property type="match status" value="1"/>
</dbReference>
<dbReference type="Pfam" id="PF03835">
    <property type="entry name" value="Rad4"/>
    <property type="match status" value="1"/>
</dbReference>
<comment type="subcellular location">
    <subcellularLocation>
        <location evidence="1">Nucleus</location>
    </subcellularLocation>
</comment>
<dbReference type="GO" id="GO:0005737">
    <property type="term" value="C:cytoplasm"/>
    <property type="evidence" value="ECO:0007669"/>
    <property type="project" value="TreeGrafter"/>
</dbReference>
<feature type="region of interest" description="Disordered" evidence="6">
    <location>
        <begin position="867"/>
        <end position="894"/>
    </location>
</feature>
<feature type="region of interest" description="Disordered" evidence="6">
    <location>
        <begin position="1"/>
        <end position="40"/>
    </location>
</feature>
<dbReference type="InterPro" id="IPR018328">
    <property type="entry name" value="Rad4_beta-hairpin_dom3"/>
</dbReference>
<keyword evidence="11" id="KW-1185">Reference proteome</keyword>
<dbReference type="InterPro" id="IPR018326">
    <property type="entry name" value="Rad4_beta-hairpin_dom1"/>
</dbReference>
<dbReference type="InterPro" id="IPR018325">
    <property type="entry name" value="Rad4/PNGase_transGLS-fold"/>
</dbReference>
<dbReference type="GO" id="GO:0006298">
    <property type="term" value="P:mismatch repair"/>
    <property type="evidence" value="ECO:0007669"/>
    <property type="project" value="TreeGrafter"/>
</dbReference>
<organism evidence="10 11">
    <name type="scientific">Sesamum angolense</name>
    <dbReference type="NCBI Taxonomy" id="2727404"/>
    <lineage>
        <taxon>Eukaryota</taxon>
        <taxon>Viridiplantae</taxon>
        <taxon>Streptophyta</taxon>
        <taxon>Embryophyta</taxon>
        <taxon>Tracheophyta</taxon>
        <taxon>Spermatophyta</taxon>
        <taxon>Magnoliopsida</taxon>
        <taxon>eudicotyledons</taxon>
        <taxon>Gunneridae</taxon>
        <taxon>Pentapetalae</taxon>
        <taxon>asterids</taxon>
        <taxon>lamiids</taxon>
        <taxon>Lamiales</taxon>
        <taxon>Pedaliaceae</taxon>
        <taxon>Sesamum</taxon>
    </lineage>
</organism>
<reference evidence="10" key="2">
    <citation type="journal article" date="2024" name="Plant">
        <title>Genomic evolution and insights into agronomic trait innovations of Sesamum species.</title>
        <authorList>
            <person name="Miao H."/>
            <person name="Wang L."/>
            <person name="Qu L."/>
            <person name="Liu H."/>
            <person name="Sun Y."/>
            <person name="Le M."/>
            <person name="Wang Q."/>
            <person name="Wei S."/>
            <person name="Zheng Y."/>
            <person name="Lin W."/>
            <person name="Duan Y."/>
            <person name="Cao H."/>
            <person name="Xiong S."/>
            <person name="Wang X."/>
            <person name="Wei L."/>
            <person name="Li C."/>
            <person name="Ma Q."/>
            <person name="Ju M."/>
            <person name="Zhao R."/>
            <person name="Li G."/>
            <person name="Mu C."/>
            <person name="Tian Q."/>
            <person name="Mei H."/>
            <person name="Zhang T."/>
            <person name="Gao T."/>
            <person name="Zhang H."/>
        </authorList>
    </citation>
    <scope>NUCLEOTIDE SEQUENCE</scope>
    <source>
        <strain evidence="10">K16</strain>
    </source>
</reference>
<evidence type="ECO:0000256" key="5">
    <source>
        <dbReference type="ARBA" id="ARBA00023242"/>
    </source>
</evidence>
<evidence type="ECO:0000259" key="7">
    <source>
        <dbReference type="SMART" id="SM01030"/>
    </source>
</evidence>
<keyword evidence="3" id="KW-0227">DNA damage</keyword>
<feature type="compositionally biased region" description="Basic and acidic residues" evidence="6">
    <location>
        <begin position="72"/>
        <end position="81"/>
    </location>
</feature>
<dbReference type="GO" id="GO:0006289">
    <property type="term" value="P:nucleotide-excision repair"/>
    <property type="evidence" value="ECO:0007669"/>
    <property type="project" value="InterPro"/>
</dbReference>
<dbReference type="InterPro" id="IPR038765">
    <property type="entry name" value="Papain-like_cys_pep_sf"/>
</dbReference>
<dbReference type="FunFam" id="3.30.70.2460:FF:000001">
    <property type="entry name" value="DNA repair protein Rad4 family"/>
    <property type="match status" value="1"/>
</dbReference>
<keyword evidence="4" id="KW-0234">DNA repair</keyword>
<dbReference type="GO" id="GO:0003684">
    <property type="term" value="F:damaged DNA binding"/>
    <property type="evidence" value="ECO:0007669"/>
    <property type="project" value="InterPro"/>
</dbReference>
<dbReference type="InterPro" id="IPR036985">
    <property type="entry name" value="Transglutaminase-like_sf"/>
</dbReference>
<feature type="domain" description="Rad4 beta-hairpin" evidence="9">
    <location>
        <begin position="723"/>
        <end position="797"/>
    </location>
</feature>